<dbReference type="NCBIfam" id="NF003715">
    <property type="entry name" value="PRK05326.1-2"/>
    <property type="match status" value="1"/>
</dbReference>
<keyword evidence="6" id="KW-0633">Potassium transport</keyword>
<keyword evidence="9 12" id="KW-1133">Transmembrane helix</keyword>
<evidence type="ECO:0000256" key="10">
    <source>
        <dbReference type="ARBA" id="ARBA00023065"/>
    </source>
</evidence>
<evidence type="ECO:0000256" key="6">
    <source>
        <dbReference type="ARBA" id="ARBA00022538"/>
    </source>
</evidence>
<evidence type="ECO:0000256" key="2">
    <source>
        <dbReference type="ARBA" id="ARBA00022448"/>
    </source>
</evidence>
<evidence type="ECO:0000256" key="3">
    <source>
        <dbReference type="ARBA" id="ARBA00022449"/>
    </source>
</evidence>
<evidence type="ECO:0000256" key="12">
    <source>
        <dbReference type="SAM" id="Phobius"/>
    </source>
</evidence>
<keyword evidence="4" id="KW-1003">Cell membrane</keyword>
<gene>
    <name evidence="14" type="ORF">HZU72_06615</name>
</gene>
<keyword evidence="8" id="KW-0630">Potassium</keyword>
<name>A0A7Z0N5Q9_9GAMM</name>
<feature type="transmembrane region" description="Helical" evidence="12">
    <location>
        <begin position="302"/>
        <end position="322"/>
    </location>
</feature>
<keyword evidence="5" id="KW-0997">Cell inner membrane</keyword>
<feature type="transmembrane region" description="Helical" evidence="12">
    <location>
        <begin position="59"/>
        <end position="78"/>
    </location>
</feature>
<dbReference type="Gene3D" id="1.20.1530.20">
    <property type="match status" value="1"/>
</dbReference>
<evidence type="ECO:0000256" key="11">
    <source>
        <dbReference type="ARBA" id="ARBA00023136"/>
    </source>
</evidence>
<evidence type="ECO:0000256" key="9">
    <source>
        <dbReference type="ARBA" id="ARBA00022989"/>
    </source>
</evidence>
<evidence type="ECO:0000256" key="8">
    <source>
        <dbReference type="ARBA" id="ARBA00022958"/>
    </source>
</evidence>
<dbReference type="AlphaFoldDB" id="A0A7Z0N5Q9"/>
<dbReference type="Pfam" id="PF03471">
    <property type="entry name" value="CorC_HlyC"/>
    <property type="match status" value="1"/>
</dbReference>
<dbReference type="SUPFAM" id="SSF56176">
    <property type="entry name" value="FAD-binding/transporter-associated domain-like"/>
    <property type="match status" value="1"/>
</dbReference>
<dbReference type="Gene3D" id="3.30.70.1450">
    <property type="entry name" value="Regulator of K+ conductance, C-terminal domain"/>
    <property type="match status" value="1"/>
</dbReference>
<evidence type="ECO:0000313" key="14">
    <source>
        <dbReference type="EMBL" id="NYT72104.1"/>
    </source>
</evidence>
<feature type="transmembrane region" description="Helical" evidence="12">
    <location>
        <begin position="334"/>
        <end position="356"/>
    </location>
</feature>
<evidence type="ECO:0000256" key="5">
    <source>
        <dbReference type="ARBA" id="ARBA00022519"/>
    </source>
</evidence>
<comment type="subcellular location">
    <subcellularLocation>
        <location evidence="1">Cell membrane</location>
        <topology evidence="1">Multi-pass membrane protein</topology>
    </subcellularLocation>
</comment>
<keyword evidence="3" id="KW-0050">Antiport</keyword>
<dbReference type="RefSeq" id="WP_180091080.1">
    <property type="nucleotide sequence ID" value="NZ_CAXAZJ010000003.1"/>
</dbReference>
<dbReference type="SUPFAM" id="SSF116726">
    <property type="entry name" value="TrkA C-terminal domain-like"/>
    <property type="match status" value="1"/>
</dbReference>
<sequence>MFPVDQLILLAAILILVGIVSSKLSARLGLPVLVLFLVIGMLAGESGIGGIAFDNPAGAHALGTLALAMILFDGGLQTPTSSIRKVWKPASLLATFGVLITALITGVAAAYILDLPLLEGLLLGAIVGSTDAAAVFSLLRNAGIHINKKLKSTLEIESASNDPMAIFLTVGLLEVLVNGMEPGTGLLELFVMQMGVGGLVGLGVGWASVKIINRIHLVASGLYPVMVAACGFLSFGISANAGGSGFLAIFLTGVFIGNHRIAFQRSTFLFHDGLAWLSQIVMFVVLGLLINPVSLLDVWLEGLVIAAVLILVARPIAVLPVMKLFGFNAREASLVAWVGLRGSVPIILAIFPLMFGLEGAELIFNVVFFVVLISATIQGTTLPVVARKLGLTEKPPAVPAASLEITALEEVDADIVEYTLSDHPRAAGRRLSQMALPDTTVVAMITRGKDVIPPRGSTELMAGDHLFVVLRPETRPFIDCVFSDAVGAVSDELPDQELKLKGSTRIDDLRHSYGMLIEEEDGQTTLDALLRNTLSSQPEIGDSLQLNGIMLAVLATLGGRITTVGLTVQDKPDQ</sequence>
<keyword evidence="15" id="KW-1185">Reference proteome</keyword>
<dbReference type="GO" id="GO:0050660">
    <property type="term" value="F:flavin adenine dinucleotide binding"/>
    <property type="evidence" value="ECO:0007669"/>
    <property type="project" value="InterPro"/>
</dbReference>
<dbReference type="NCBIfam" id="NF003716">
    <property type="entry name" value="PRK05326.1-3"/>
    <property type="match status" value="1"/>
</dbReference>
<feature type="domain" description="RCK C-terminal" evidence="13">
    <location>
        <begin position="403"/>
        <end position="487"/>
    </location>
</feature>
<dbReference type="GO" id="GO:0006813">
    <property type="term" value="P:potassium ion transport"/>
    <property type="evidence" value="ECO:0007669"/>
    <property type="project" value="UniProtKB-KW"/>
</dbReference>
<keyword evidence="10" id="KW-0406">Ion transport</keyword>
<evidence type="ECO:0000256" key="7">
    <source>
        <dbReference type="ARBA" id="ARBA00022692"/>
    </source>
</evidence>
<dbReference type="Pfam" id="PF00999">
    <property type="entry name" value="Na_H_Exchanger"/>
    <property type="match status" value="1"/>
</dbReference>
<dbReference type="Gene3D" id="3.30.465.10">
    <property type="match status" value="1"/>
</dbReference>
<dbReference type="GO" id="GO:0005886">
    <property type="term" value="C:plasma membrane"/>
    <property type="evidence" value="ECO:0007669"/>
    <property type="project" value="UniProtKB-SubCell"/>
</dbReference>
<dbReference type="Pfam" id="PF02080">
    <property type="entry name" value="TrkA_C"/>
    <property type="match status" value="1"/>
</dbReference>
<evidence type="ECO:0000256" key="1">
    <source>
        <dbReference type="ARBA" id="ARBA00004651"/>
    </source>
</evidence>
<dbReference type="Proteomes" id="UP000520876">
    <property type="component" value="Unassembled WGS sequence"/>
</dbReference>
<feature type="transmembrane region" description="Helical" evidence="12">
    <location>
        <begin position="221"/>
        <end position="239"/>
    </location>
</feature>
<protein>
    <submittedName>
        <fullName evidence="14">Potassium/proton antiporter</fullName>
    </submittedName>
</protein>
<feature type="transmembrane region" description="Helical" evidence="12">
    <location>
        <begin position="189"/>
        <end position="209"/>
    </location>
</feature>
<proteinExistence type="predicted"/>
<keyword evidence="2" id="KW-0813">Transport</keyword>
<dbReference type="InterPro" id="IPR036721">
    <property type="entry name" value="RCK_C_sf"/>
</dbReference>
<dbReference type="GO" id="GO:1902600">
    <property type="term" value="P:proton transmembrane transport"/>
    <property type="evidence" value="ECO:0007669"/>
    <property type="project" value="InterPro"/>
</dbReference>
<dbReference type="InterPro" id="IPR006153">
    <property type="entry name" value="Cation/H_exchanger_TM"/>
</dbReference>
<dbReference type="GO" id="GO:0015297">
    <property type="term" value="F:antiporter activity"/>
    <property type="evidence" value="ECO:0007669"/>
    <property type="project" value="UniProtKB-KW"/>
</dbReference>
<evidence type="ECO:0000256" key="4">
    <source>
        <dbReference type="ARBA" id="ARBA00022475"/>
    </source>
</evidence>
<feature type="transmembrane region" description="Helical" evidence="12">
    <location>
        <begin position="245"/>
        <end position="262"/>
    </location>
</feature>
<feature type="transmembrane region" description="Helical" evidence="12">
    <location>
        <begin position="274"/>
        <end position="296"/>
    </location>
</feature>
<dbReference type="PROSITE" id="PS51202">
    <property type="entry name" value="RCK_C"/>
    <property type="match status" value="1"/>
</dbReference>
<keyword evidence="11 12" id="KW-0472">Membrane</keyword>
<keyword evidence="7 12" id="KW-0812">Transmembrane</keyword>
<comment type="caution">
    <text evidence="14">The sequence shown here is derived from an EMBL/GenBank/DDBJ whole genome shotgun (WGS) entry which is preliminary data.</text>
</comment>
<dbReference type="InterPro" id="IPR036318">
    <property type="entry name" value="FAD-bd_PCMH-like_sf"/>
</dbReference>
<feature type="transmembrane region" description="Helical" evidence="12">
    <location>
        <begin position="362"/>
        <end position="385"/>
    </location>
</feature>
<dbReference type="SMART" id="SM01091">
    <property type="entry name" value="CorC_HlyC"/>
    <property type="match status" value="1"/>
</dbReference>
<dbReference type="NCBIfam" id="NF003714">
    <property type="entry name" value="PRK05326.1-1"/>
    <property type="match status" value="1"/>
</dbReference>
<dbReference type="InterPro" id="IPR005170">
    <property type="entry name" value="Transptr-assoc_dom"/>
</dbReference>
<dbReference type="InterPro" id="IPR016169">
    <property type="entry name" value="FAD-bd_PCMH_sub2"/>
</dbReference>
<accession>A0A7Z0N5Q9</accession>
<evidence type="ECO:0000313" key="15">
    <source>
        <dbReference type="Proteomes" id="UP000520876"/>
    </source>
</evidence>
<dbReference type="EMBL" id="JACCGK010000005">
    <property type="protein sequence ID" value="NYT72104.1"/>
    <property type="molecule type" value="Genomic_DNA"/>
</dbReference>
<dbReference type="InterPro" id="IPR038770">
    <property type="entry name" value="Na+/solute_symporter_sf"/>
</dbReference>
<dbReference type="PANTHER" id="PTHR32507:SF7">
    <property type="entry name" value="K(+)_H(+) ANTIPORTER NHAP2"/>
    <property type="match status" value="1"/>
</dbReference>
<dbReference type="GO" id="GO:0008324">
    <property type="term" value="F:monoatomic cation transmembrane transporter activity"/>
    <property type="evidence" value="ECO:0007669"/>
    <property type="project" value="InterPro"/>
</dbReference>
<feature type="transmembrane region" description="Helical" evidence="12">
    <location>
        <begin position="6"/>
        <end position="25"/>
    </location>
</feature>
<evidence type="ECO:0000259" key="13">
    <source>
        <dbReference type="PROSITE" id="PS51202"/>
    </source>
</evidence>
<dbReference type="PANTHER" id="PTHR32507">
    <property type="entry name" value="NA(+)/H(+) ANTIPORTER 1"/>
    <property type="match status" value="1"/>
</dbReference>
<organism evidence="14 15">
    <name type="scientific">Vreelandella sedimenti</name>
    <dbReference type="NCBI Taxonomy" id="2729618"/>
    <lineage>
        <taxon>Bacteria</taxon>
        <taxon>Pseudomonadati</taxon>
        <taxon>Pseudomonadota</taxon>
        <taxon>Gammaproteobacteria</taxon>
        <taxon>Oceanospirillales</taxon>
        <taxon>Halomonadaceae</taxon>
        <taxon>Vreelandella</taxon>
    </lineage>
</organism>
<reference evidence="14 15" key="1">
    <citation type="submission" date="2020-07" db="EMBL/GenBank/DDBJ databases">
        <title>Halomonas sp. QX-2 draft genome sequence.</title>
        <authorList>
            <person name="Qiu X."/>
        </authorList>
    </citation>
    <scope>NUCLEOTIDE SEQUENCE [LARGE SCALE GENOMIC DNA]</scope>
    <source>
        <strain evidence="14 15">QX-2</strain>
    </source>
</reference>
<dbReference type="InterPro" id="IPR006037">
    <property type="entry name" value="RCK_C"/>
</dbReference>
<feature type="transmembrane region" description="Helical" evidence="12">
    <location>
        <begin position="90"/>
        <end position="112"/>
    </location>
</feature>
<feature type="transmembrane region" description="Helical" evidence="12">
    <location>
        <begin position="32"/>
        <end position="53"/>
    </location>
</feature>